<reference evidence="2" key="2">
    <citation type="journal article" date="2023" name="IMA Fungus">
        <title>Comparative genomic study of the Penicillium genus elucidates a diverse pangenome and 15 lateral gene transfer events.</title>
        <authorList>
            <person name="Petersen C."/>
            <person name="Sorensen T."/>
            <person name="Nielsen M.R."/>
            <person name="Sondergaard T.E."/>
            <person name="Sorensen J.L."/>
            <person name="Fitzpatrick D.A."/>
            <person name="Frisvad J.C."/>
            <person name="Nielsen K.L."/>
        </authorList>
    </citation>
    <scope>NUCLEOTIDE SEQUENCE</scope>
    <source>
        <strain evidence="2">IBT 21917</strain>
    </source>
</reference>
<evidence type="ECO:0000256" key="1">
    <source>
        <dbReference type="SAM" id="MobiDB-lite"/>
    </source>
</evidence>
<proteinExistence type="predicted"/>
<protein>
    <submittedName>
        <fullName evidence="2">Uncharacterized protein</fullName>
    </submittedName>
</protein>
<name>A0A9W9IUQ9_9EURO</name>
<evidence type="ECO:0000313" key="2">
    <source>
        <dbReference type="EMBL" id="KAJ5183405.1"/>
    </source>
</evidence>
<dbReference type="OrthoDB" id="5367448at2759"/>
<comment type="caution">
    <text evidence="2">The sequence shown here is derived from an EMBL/GenBank/DDBJ whole genome shotgun (WGS) entry which is preliminary data.</text>
</comment>
<feature type="compositionally biased region" description="Basic and acidic residues" evidence="1">
    <location>
        <begin position="257"/>
        <end position="269"/>
    </location>
</feature>
<accession>A0A9W9IUQ9</accession>
<dbReference type="AlphaFoldDB" id="A0A9W9IUQ9"/>
<feature type="compositionally biased region" description="Basic and acidic residues" evidence="1">
    <location>
        <begin position="54"/>
        <end position="66"/>
    </location>
</feature>
<keyword evidence="3" id="KW-1185">Reference proteome</keyword>
<sequence>MVDLAKIDRTKSDLGDIPKPAPQQHRDGILHRITPYLRASPHPNIAAPPRPRPKQADPGRPAEIRRGTHLPQPPGENHAAAAQRPRLNIPQYDVTNDSPRENRSIVAIFDSPDAAQRAIASSPITVTLAPTALPTTKAELATGSPSENGEEKTVQFTIEPSRHNHAASLKRNPFYSTYNLFKSNPIFDDMMQRDTGVPLKALADVLQSKKYYITAGVRNKVQEENRRLGAYSLMELWEEGKEWEMEKKSLSGYEVDGETKQGQDTEDVK</sequence>
<feature type="compositionally biased region" description="Basic and acidic residues" evidence="1">
    <location>
        <begin position="1"/>
        <end position="16"/>
    </location>
</feature>
<organism evidence="2 3">
    <name type="scientific">Penicillium capsulatum</name>
    <dbReference type="NCBI Taxonomy" id="69766"/>
    <lineage>
        <taxon>Eukaryota</taxon>
        <taxon>Fungi</taxon>
        <taxon>Dikarya</taxon>
        <taxon>Ascomycota</taxon>
        <taxon>Pezizomycotina</taxon>
        <taxon>Eurotiomycetes</taxon>
        <taxon>Eurotiomycetidae</taxon>
        <taxon>Eurotiales</taxon>
        <taxon>Aspergillaceae</taxon>
        <taxon>Penicillium</taxon>
    </lineage>
</organism>
<reference evidence="2" key="1">
    <citation type="submission" date="2022-11" db="EMBL/GenBank/DDBJ databases">
        <authorList>
            <person name="Petersen C."/>
        </authorList>
    </citation>
    <scope>NUCLEOTIDE SEQUENCE</scope>
    <source>
        <strain evidence="2">IBT 21917</strain>
    </source>
</reference>
<feature type="region of interest" description="Disordered" evidence="1">
    <location>
        <begin position="249"/>
        <end position="269"/>
    </location>
</feature>
<dbReference type="EMBL" id="JAPQKO010000001">
    <property type="protein sequence ID" value="KAJ5183405.1"/>
    <property type="molecule type" value="Genomic_DNA"/>
</dbReference>
<evidence type="ECO:0000313" key="3">
    <source>
        <dbReference type="Proteomes" id="UP001146351"/>
    </source>
</evidence>
<gene>
    <name evidence="2" type="ORF">N7492_001021</name>
</gene>
<feature type="region of interest" description="Disordered" evidence="1">
    <location>
        <begin position="1"/>
        <end position="98"/>
    </location>
</feature>
<dbReference type="Proteomes" id="UP001146351">
    <property type="component" value="Unassembled WGS sequence"/>
</dbReference>